<feature type="compositionally biased region" description="Basic and acidic residues" evidence="11">
    <location>
        <begin position="196"/>
        <end position="223"/>
    </location>
</feature>
<dbReference type="GO" id="GO:0003723">
    <property type="term" value="F:RNA binding"/>
    <property type="evidence" value="ECO:0007669"/>
    <property type="project" value="UniProtKB-UniRule"/>
</dbReference>
<keyword evidence="3" id="KW-0507">mRNA processing</keyword>
<feature type="compositionally biased region" description="Low complexity" evidence="11">
    <location>
        <begin position="177"/>
        <end position="186"/>
    </location>
</feature>
<feature type="compositionally biased region" description="Basic and acidic residues" evidence="11">
    <location>
        <begin position="151"/>
        <end position="168"/>
    </location>
</feature>
<dbReference type="GeneID" id="9800665"/>
<dbReference type="RefSeq" id="XP_003110741.2">
    <property type="nucleotide sequence ID" value="XM_003110693.2"/>
</dbReference>
<dbReference type="AlphaFoldDB" id="A0A6A5H307"/>
<evidence type="ECO:0000256" key="6">
    <source>
        <dbReference type="ARBA" id="ARBA00023242"/>
    </source>
</evidence>
<feature type="domain" description="RRM" evidence="12">
    <location>
        <begin position="6"/>
        <end position="90"/>
    </location>
</feature>
<proteinExistence type="predicted"/>
<dbReference type="InterPro" id="IPR035979">
    <property type="entry name" value="RBD_domain_sf"/>
</dbReference>
<feature type="region of interest" description="Disordered" evidence="11">
    <location>
        <begin position="87"/>
        <end position="223"/>
    </location>
</feature>
<dbReference type="InterPro" id="IPR051106">
    <property type="entry name" value="RNA-bind/splicing_reg"/>
</dbReference>
<dbReference type="PANTHER" id="PTHR48028:SF4">
    <property type="entry name" value="SC35-LIKE SPLICING FACTOR"/>
    <property type="match status" value="1"/>
</dbReference>
<dbReference type="Pfam" id="PF00076">
    <property type="entry name" value="RRM_1"/>
    <property type="match status" value="1"/>
</dbReference>
<evidence type="ECO:0000256" key="9">
    <source>
        <dbReference type="ARBA" id="ARBA00032663"/>
    </source>
</evidence>
<dbReference type="PROSITE" id="PS50102">
    <property type="entry name" value="RRM"/>
    <property type="match status" value="1"/>
</dbReference>
<dbReference type="PANTHER" id="PTHR48028">
    <property type="entry name" value="GLYCINE-RICH RNA-BINDING PROTEIN RZ1A"/>
    <property type="match status" value="1"/>
</dbReference>
<dbReference type="GO" id="GO:0008380">
    <property type="term" value="P:RNA splicing"/>
    <property type="evidence" value="ECO:0007669"/>
    <property type="project" value="UniProtKB-KW"/>
</dbReference>
<dbReference type="CTD" id="9800665"/>
<keyword evidence="6" id="KW-0539">Nucleus</keyword>
<comment type="caution">
    <text evidence="13">The sequence shown here is derived from an EMBL/GenBank/DDBJ whole genome shotgun (WGS) entry which is preliminary data.</text>
</comment>
<evidence type="ECO:0000256" key="4">
    <source>
        <dbReference type="ARBA" id="ARBA00022884"/>
    </source>
</evidence>
<evidence type="ECO:0000256" key="3">
    <source>
        <dbReference type="ARBA" id="ARBA00022664"/>
    </source>
</evidence>
<comment type="subcellular location">
    <subcellularLocation>
        <location evidence="1">Nucleus</location>
    </subcellularLocation>
</comment>
<keyword evidence="4 10" id="KW-0694">RNA-binding</keyword>
<sequence length="223" mass="24587">MADEIFKAFIGGLPFDSLESDIETLLEHCDFTKEDIKKFEIHLVHDRETGSCKGFGYVTFQSEQQLNDAIKKLNGVEFAKRVLKVNRAQQRDRSDRGGRGGGRGNFGDRGGRGGRGGGGGGGFRRGGGGRFNDGEGRGGFGGGGNRGYGRQRKESEEFGGSQHEDGHNPRHRRPSEEGSAPSAPAAERPRFNFKPRTTDAAEIEARKKLEEEETKRRQEKLFQ</sequence>
<evidence type="ECO:0000256" key="8">
    <source>
        <dbReference type="ARBA" id="ARBA00029667"/>
    </source>
</evidence>
<dbReference type="GO" id="GO:0033290">
    <property type="term" value="C:eukaryotic 48S preinitiation complex"/>
    <property type="evidence" value="ECO:0007669"/>
    <property type="project" value="EnsemblMetazoa"/>
</dbReference>
<evidence type="ECO:0000256" key="2">
    <source>
        <dbReference type="ARBA" id="ARBA00015058"/>
    </source>
</evidence>
<evidence type="ECO:0000313" key="14">
    <source>
        <dbReference type="Proteomes" id="UP000483820"/>
    </source>
</evidence>
<evidence type="ECO:0000256" key="1">
    <source>
        <dbReference type="ARBA" id="ARBA00004123"/>
    </source>
</evidence>
<dbReference type="GO" id="GO:0006397">
    <property type="term" value="P:mRNA processing"/>
    <property type="evidence" value="ECO:0007669"/>
    <property type="project" value="UniProtKB-KW"/>
</dbReference>
<dbReference type="SUPFAM" id="SSF54928">
    <property type="entry name" value="RNA-binding domain, RBD"/>
    <property type="match status" value="1"/>
</dbReference>
<dbReference type="GO" id="GO:0005634">
    <property type="term" value="C:nucleus"/>
    <property type="evidence" value="ECO:0007669"/>
    <property type="project" value="UniProtKB-SubCell"/>
</dbReference>
<feature type="compositionally biased region" description="Gly residues" evidence="11">
    <location>
        <begin position="99"/>
        <end position="147"/>
    </location>
</feature>
<evidence type="ECO:0000313" key="13">
    <source>
        <dbReference type="EMBL" id="KAF1762078.1"/>
    </source>
</evidence>
<dbReference type="KEGG" id="crq:GCK72_010340"/>
<feature type="compositionally biased region" description="Basic and acidic residues" evidence="11">
    <location>
        <begin position="89"/>
        <end position="98"/>
    </location>
</feature>
<keyword evidence="5" id="KW-0508">mRNA splicing</keyword>
<name>A0A6A5H307_CAERE</name>
<evidence type="ECO:0000256" key="11">
    <source>
        <dbReference type="SAM" id="MobiDB-lite"/>
    </source>
</evidence>
<dbReference type="InterPro" id="IPR012677">
    <property type="entry name" value="Nucleotide-bd_a/b_plait_sf"/>
</dbReference>
<dbReference type="SMART" id="SM00360">
    <property type="entry name" value="RRM"/>
    <property type="match status" value="1"/>
</dbReference>
<protein>
    <recommendedName>
        <fullName evidence="2">Serine/arginine-rich splicing factor 2</fullName>
    </recommendedName>
    <alternativeName>
        <fullName evidence="9">Splicing component, 35 kDa</fullName>
    </alternativeName>
    <alternativeName>
        <fullName evidence="8">Splicing factor SC35</fullName>
    </alternativeName>
    <alternativeName>
        <fullName evidence="7">Splicing factor, arginine/serine-rich 2</fullName>
    </alternativeName>
</protein>
<organism evidence="13 14">
    <name type="scientific">Caenorhabditis remanei</name>
    <name type="common">Caenorhabditis vulgaris</name>
    <dbReference type="NCBI Taxonomy" id="31234"/>
    <lineage>
        <taxon>Eukaryota</taxon>
        <taxon>Metazoa</taxon>
        <taxon>Ecdysozoa</taxon>
        <taxon>Nematoda</taxon>
        <taxon>Chromadorea</taxon>
        <taxon>Rhabditida</taxon>
        <taxon>Rhabditina</taxon>
        <taxon>Rhabditomorpha</taxon>
        <taxon>Rhabditoidea</taxon>
        <taxon>Rhabditidae</taxon>
        <taxon>Peloderinae</taxon>
        <taxon>Caenorhabditis</taxon>
    </lineage>
</organism>
<evidence type="ECO:0000256" key="5">
    <source>
        <dbReference type="ARBA" id="ARBA00023187"/>
    </source>
</evidence>
<accession>A0A6A5H307</accession>
<evidence type="ECO:0000256" key="10">
    <source>
        <dbReference type="PROSITE-ProRule" id="PRU00176"/>
    </source>
</evidence>
<gene>
    <name evidence="13" type="ORF">GCK72_010340</name>
</gene>
<reference evidence="13 14" key="1">
    <citation type="submission" date="2019-12" db="EMBL/GenBank/DDBJ databases">
        <title>Chromosome-level assembly of the Caenorhabditis remanei genome.</title>
        <authorList>
            <person name="Teterina A.A."/>
            <person name="Willis J.H."/>
            <person name="Phillips P.C."/>
        </authorList>
    </citation>
    <scope>NUCLEOTIDE SEQUENCE [LARGE SCALE GENOMIC DNA]</scope>
    <source>
        <strain evidence="13 14">PX506</strain>
        <tissue evidence="13">Whole organism</tissue>
    </source>
</reference>
<dbReference type="EMBL" id="WUAV01000003">
    <property type="protein sequence ID" value="KAF1762078.1"/>
    <property type="molecule type" value="Genomic_DNA"/>
</dbReference>
<dbReference type="Proteomes" id="UP000483820">
    <property type="component" value="Chromosome III"/>
</dbReference>
<evidence type="ECO:0000256" key="7">
    <source>
        <dbReference type="ARBA" id="ARBA00029589"/>
    </source>
</evidence>
<dbReference type="InterPro" id="IPR000504">
    <property type="entry name" value="RRM_dom"/>
</dbReference>
<dbReference type="Gene3D" id="3.30.70.330">
    <property type="match status" value="1"/>
</dbReference>
<evidence type="ECO:0000259" key="12">
    <source>
        <dbReference type="PROSITE" id="PS50102"/>
    </source>
</evidence>